<dbReference type="Gene3D" id="3.90.120.10">
    <property type="entry name" value="DNA Methylase, subunit A, domain 2"/>
    <property type="match status" value="1"/>
</dbReference>
<dbReference type="EC" id="2.1.1.37" evidence="1"/>
<proteinExistence type="inferred from homology"/>
<comment type="similarity">
    <text evidence="6">Belongs to the class I-like SAM-binding methyltransferase superfamily. C5-methyltransferase family.</text>
</comment>
<gene>
    <name evidence="7" type="ORF">SAMN06265174_102322</name>
</gene>
<dbReference type="Gene3D" id="3.40.50.150">
    <property type="entry name" value="Vaccinia Virus protein VP39"/>
    <property type="match status" value="1"/>
</dbReference>
<dbReference type="SUPFAM" id="SSF53335">
    <property type="entry name" value="S-adenosyl-L-methionine-dependent methyltransferases"/>
    <property type="match status" value="1"/>
</dbReference>
<dbReference type="RefSeq" id="WP_154829225.1">
    <property type="nucleotide sequence ID" value="NZ_BAAAQH010000005.1"/>
</dbReference>
<evidence type="ECO:0000256" key="5">
    <source>
        <dbReference type="ARBA" id="ARBA00022747"/>
    </source>
</evidence>
<reference evidence="7 8" key="1">
    <citation type="submission" date="2017-05" db="EMBL/GenBank/DDBJ databases">
        <authorList>
            <person name="Varghese N."/>
            <person name="Submissions S."/>
        </authorList>
    </citation>
    <scope>NUCLEOTIDE SEQUENCE [LARGE SCALE GENOMIC DNA]</scope>
    <source>
        <strain evidence="7 8">DSM 45139</strain>
    </source>
</reference>
<keyword evidence="3 6" id="KW-0808">Transferase</keyword>
<evidence type="ECO:0000256" key="3">
    <source>
        <dbReference type="ARBA" id="ARBA00022679"/>
    </source>
</evidence>
<dbReference type="Pfam" id="PF00145">
    <property type="entry name" value="DNA_methylase"/>
    <property type="match status" value="2"/>
</dbReference>
<sequence>MSNFSGQTRPTAVSLFSGAGGLDIAAHNAGFSTVAAIESVPRYAQTLLDNKNLAQLGPGEFDQWFDAQLPSMGRFTPEHIPHLRARLRPAAGQPNAMEQCEVLAADINDVSTEELLELVAMKPGDLDLLIGGPPCQSFSMSGKRKSIEDIRGQLFLQFARFVEDMRPRWFLFENVKGMTHSSAVVASGLCEACGPFMPRHSEVLLDPKANALPCPYCGKPGRVTSRKNDRKGALEVITNELRILGYNCYTAVLNACDFGAPQFRERVFIVGSRDSEKFAMPEATHAAHLELGAQNSLWSDNGPLSPYKTVWDALFSKPNPYHESEINPERAVLWVKNVVRPHAEAVTWDLRRPSPTVGSHQAAKLAIAPDGVPAEQIHRQQWHTLGRRQGDTPPVKVNHRYLSDSDLLELQTFPSTWHIGGTRMERAFQIGNAVPPRLGAAVLTSISSHYSSPAPKPAIAVTR</sequence>
<evidence type="ECO:0000256" key="1">
    <source>
        <dbReference type="ARBA" id="ARBA00011975"/>
    </source>
</evidence>
<accession>A0ABY1MZ83</accession>
<dbReference type="InterPro" id="IPR029063">
    <property type="entry name" value="SAM-dependent_MTases_sf"/>
</dbReference>
<dbReference type="InterPro" id="IPR001525">
    <property type="entry name" value="C5_MeTfrase"/>
</dbReference>
<dbReference type="InterPro" id="IPR018117">
    <property type="entry name" value="C5_DNA_meth_AS"/>
</dbReference>
<keyword evidence="8" id="KW-1185">Reference proteome</keyword>
<dbReference type="PRINTS" id="PR00105">
    <property type="entry name" value="C5METTRFRASE"/>
</dbReference>
<dbReference type="Proteomes" id="UP000315460">
    <property type="component" value="Unassembled WGS sequence"/>
</dbReference>
<feature type="active site" evidence="6">
    <location>
        <position position="135"/>
    </location>
</feature>
<evidence type="ECO:0000256" key="2">
    <source>
        <dbReference type="ARBA" id="ARBA00022603"/>
    </source>
</evidence>
<evidence type="ECO:0000256" key="6">
    <source>
        <dbReference type="PROSITE-ProRule" id="PRU01016"/>
    </source>
</evidence>
<dbReference type="PROSITE" id="PS51679">
    <property type="entry name" value="SAM_MT_C5"/>
    <property type="match status" value="1"/>
</dbReference>
<evidence type="ECO:0000313" key="8">
    <source>
        <dbReference type="Proteomes" id="UP000315460"/>
    </source>
</evidence>
<comment type="caution">
    <text evidence="7">The sequence shown here is derived from an EMBL/GenBank/DDBJ whole genome shotgun (WGS) entry which is preliminary data.</text>
</comment>
<organism evidence="7 8">
    <name type="scientific">Dietzia kunjamensis subsp. schimae</name>
    <dbReference type="NCBI Taxonomy" id="498198"/>
    <lineage>
        <taxon>Bacteria</taxon>
        <taxon>Bacillati</taxon>
        <taxon>Actinomycetota</taxon>
        <taxon>Actinomycetes</taxon>
        <taxon>Mycobacteriales</taxon>
        <taxon>Dietziaceae</taxon>
        <taxon>Dietzia</taxon>
    </lineage>
</organism>
<keyword evidence="5" id="KW-0680">Restriction system</keyword>
<dbReference type="PANTHER" id="PTHR10629:SF52">
    <property type="entry name" value="DNA (CYTOSINE-5)-METHYLTRANSFERASE 1"/>
    <property type="match status" value="1"/>
</dbReference>
<evidence type="ECO:0000313" key="7">
    <source>
        <dbReference type="EMBL" id="SMO55966.1"/>
    </source>
</evidence>
<dbReference type="InterPro" id="IPR050390">
    <property type="entry name" value="C5-Methyltransferase"/>
</dbReference>
<dbReference type="InterPro" id="IPR031303">
    <property type="entry name" value="C5_meth_CS"/>
</dbReference>
<dbReference type="PANTHER" id="PTHR10629">
    <property type="entry name" value="CYTOSINE-SPECIFIC METHYLTRANSFERASE"/>
    <property type="match status" value="1"/>
</dbReference>
<protein>
    <recommendedName>
        <fullName evidence="1">DNA (cytosine-5-)-methyltransferase</fullName>
        <ecNumber evidence="1">2.1.1.37</ecNumber>
    </recommendedName>
</protein>
<keyword evidence="4 6" id="KW-0949">S-adenosyl-L-methionine</keyword>
<dbReference type="EMBL" id="FXTG01000002">
    <property type="protein sequence ID" value="SMO55966.1"/>
    <property type="molecule type" value="Genomic_DNA"/>
</dbReference>
<keyword evidence="2 6" id="KW-0489">Methyltransferase</keyword>
<name>A0ABY1MZ83_9ACTN</name>
<dbReference type="PROSITE" id="PS00095">
    <property type="entry name" value="C5_MTASE_2"/>
    <property type="match status" value="1"/>
</dbReference>
<dbReference type="PROSITE" id="PS00094">
    <property type="entry name" value="C5_MTASE_1"/>
    <property type="match status" value="1"/>
</dbReference>
<evidence type="ECO:0000256" key="4">
    <source>
        <dbReference type="ARBA" id="ARBA00022691"/>
    </source>
</evidence>